<comment type="caution">
    <text evidence="2">The sequence shown here is derived from an EMBL/GenBank/DDBJ whole genome shotgun (WGS) entry which is preliminary data.</text>
</comment>
<dbReference type="InterPro" id="IPR023374">
    <property type="entry name" value="AttH-like_dom_sf"/>
</dbReference>
<name>A0A1B9R0S1_9VIBR</name>
<dbReference type="PANTHER" id="PTHR38591">
    <property type="entry name" value="HYDROLASE"/>
    <property type="match status" value="1"/>
</dbReference>
<proteinExistence type="predicted"/>
<dbReference type="AlphaFoldDB" id="A0A1B9R0S1"/>
<keyword evidence="3" id="KW-1185">Reference proteome</keyword>
<dbReference type="Pfam" id="PF07143">
    <property type="entry name" value="CrtC"/>
    <property type="match status" value="1"/>
</dbReference>
<gene>
    <name evidence="2" type="ORF">A6E14_01010</name>
</gene>
<protein>
    <submittedName>
        <fullName evidence="2">Hydrolase</fullName>
    </submittedName>
</protein>
<organism evidence="2 3">
    <name type="scientific">Vibrio genomosp. F10</name>
    <dbReference type="NCBI Taxonomy" id="723171"/>
    <lineage>
        <taxon>Bacteria</taxon>
        <taxon>Pseudomonadati</taxon>
        <taxon>Pseudomonadota</taxon>
        <taxon>Gammaproteobacteria</taxon>
        <taxon>Vibrionales</taxon>
        <taxon>Vibrionaceae</taxon>
        <taxon>Vibrio</taxon>
    </lineage>
</organism>
<feature type="domain" description="AttH" evidence="1">
    <location>
        <begin position="80"/>
        <end position="258"/>
    </location>
</feature>
<dbReference type="InterPro" id="IPR010791">
    <property type="entry name" value="AttH_dom"/>
</dbReference>
<dbReference type="Gene3D" id="2.40.370.10">
    <property type="entry name" value="AttH-like domain"/>
    <property type="match status" value="2"/>
</dbReference>
<accession>A0A1B9R0S1</accession>
<dbReference type="Pfam" id="PF17186">
    <property type="entry name" value="Lipocalin_9"/>
    <property type="match status" value="1"/>
</dbReference>
<reference evidence="3" key="1">
    <citation type="submission" date="2016-06" db="EMBL/GenBank/DDBJ databases">
        <authorList>
            <person name="Hehemann J.-H."/>
            <person name="Arevalo P."/>
            <person name="Datta M.S."/>
            <person name="Polz M.F."/>
        </authorList>
    </citation>
    <scope>NUCLEOTIDE SEQUENCE [LARGE SCALE GENOMIC DNA]</scope>
    <source>
        <strain evidence="3">9CSC122</strain>
    </source>
</reference>
<evidence type="ECO:0000259" key="1">
    <source>
        <dbReference type="Pfam" id="PF07143"/>
    </source>
</evidence>
<sequence length="385" mass="43610">MNVGVKSKLMKMSVFLIGMLALWGCEKSGQQTTQSMGAILGNEKQTDDETQEDGAQFTPVVKGVEFTFPADHQAHPSFRHEWWYFTANLRDENGHHLGVQWTQFRFASAPQENDHQTKQPKQTAWQSQQIYLAHSAVTSKDKHYADEKWSRDQTELAGVEASPFRVYLDDWQWNSSSDDLFPATLNANSNQFGYSLTLTSDWPYQKQGEDGYSTKSSDGKVASYYYSQPFIDVSGVVTIDGTTHLVSGKGWIDREWSSQFLLDSQQGWDWFALRLNNETSLVVFQLRNSTTDEANYYHARLMQQDGSGIAIKQQDISLTAIKKTEIDGRDYPTEWRMAIPTQQIDLTISALNPNAQMPLSIAYWEGPIVIKGSHSGSGYMELTGY</sequence>
<dbReference type="EMBL" id="MAJZ01000350">
    <property type="protein sequence ID" value="OCH77822.1"/>
    <property type="molecule type" value="Genomic_DNA"/>
</dbReference>
<dbReference type="SUPFAM" id="SSF159245">
    <property type="entry name" value="AttH-like"/>
    <property type="match status" value="1"/>
</dbReference>
<dbReference type="PANTHER" id="PTHR38591:SF1">
    <property type="entry name" value="BLL1000 PROTEIN"/>
    <property type="match status" value="1"/>
</dbReference>
<dbReference type="Proteomes" id="UP000093173">
    <property type="component" value="Unassembled WGS sequence"/>
</dbReference>
<dbReference type="GO" id="GO:0016787">
    <property type="term" value="F:hydrolase activity"/>
    <property type="evidence" value="ECO:0007669"/>
    <property type="project" value="UniProtKB-KW"/>
</dbReference>
<evidence type="ECO:0000313" key="3">
    <source>
        <dbReference type="Proteomes" id="UP000093173"/>
    </source>
</evidence>
<keyword evidence="2" id="KW-0378">Hydrolase</keyword>
<evidence type="ECO:0000313" key="2">
    <source>
        <dbReference type="EMBL" id="OCH77822.1"/>
    </source>
</evidence>